<proteinExistence type="predicted"/>
<evidence type="ECO:0000313" key="1">
    <source>
        <dbReference type="EMBL" id="ASB88122.1"/>
    </source>
</evidence>
<accession>A0ABM6LFS5</accession>
<evidence type="ECO:0000313" key="2">
    <source>
        <dbReference type="Proteomes" id="UP000196877"/>
    </source>
</evidence>
<organism evidence="1 2">
    <name type="scientific">Bacillus sonorensis</name>
    <dbReference type="NCBI Taxonomy" id="119858"/>
    <lineage>
        <taxon>Bacteria</taxon>
        <taxon>Bacillati</taxon>
        <taxon>Bacillota</taxon>
        <taxon>Bacilli</taxon>
        <taxon>Bacillales</taxon>
        <taxon>Bacillaceae</taxon>
        <taxon>Bacillus</taxon>
    </lineage>
</organism>
<reference evidence="1 2" key="1">
    <citation type="submission" date="2017-06" db="EMBL/GenBank/DDBJ databases">
        <title>Genome sequence of Bacillus sonorensis strain SRCM101395.</title>
        <authorList>
            <person name="Cho S.H."/>
        </authorList>
    </citation>
    <scope>NUCLEOTIDE SEQUENCE [LARGE SCALE GENOMIC DNA]</scope>
    <source>
        <strain evidence="1 2">SRCM101395</strain>
    </source>
</reference>
<dbReference type="EMBL" id="CP021920">
    <property type="protein sequence ID" value="ASB88122.1"/>
    <property type="molecule type" value="Genomic_DNA"/>
</dbReference>
<dbReference type="GeneID" id="92854372"/>
<dbReference type="InterPro" id="IPR057955">
    <property type="entry name" value="SF0329-like"/>
</dbReference>
<name>A0ABM6LFS5_9BACI</name>
<dbReference type="Proteomes" id="UP000196877">
    <property type="component" value="Chromosome"/>
</dbReference>
<keyword evidence="2" id="KW-1185">Reference proteome</keyword>
<sequence length="84" mass="9910">MKHCKRQTGTDIFLNTLNEYFANSIDQTLSSEQVLVRMLGMIDRRTGQRRLLKMEPSIKHEHEMMAYFYKLRMKAEKQTACLPG</sequence>
<gene>
    <name evidence="1" type="ORF">S101395_01613</name>
</gene>
<dbReference type="RefSeq" id="WP_051056674.1">
    <property type="nucleotide sequence ID" value="NZ_BORD01000003.1"/>
</dbReference>
<protein>
    <submittedName>
        <fullName evidence="1">Uncharacterized protein</fullName>
    </submittedName>
</protein>
<dbReference type="Pfam" id="PF25753">
    <property type="entry name" value="SF0329"/>
    <property type="match status" value="1"/>
</dbReference>